<gene>
    <name evidence="13" type="ORF">M501DRAFT_927999</name>
</gene>
<dbReference type="OrthoDB" id="5598305at2759"/>
<feature type="non-terminal residue" evidence="13">
    <location>
        <position position="1"/>
    </location>
</feature>
<dbReference type="PANTHER" id="PTHR12358:SF101">
    <property type="entry name" value="MITOCHONDRIAL IMPORT INNER MEMBRANE TRANSLOCASE SUBUNIT TIM54"/>
    <property type="match status" value="1"/>
</dbReference>
<comment type="caution">
    <text evidence="13">The sequence shown here is derived from an EMBL/GenBank/DDBJ whole genome shotgun (WGS) entry which is preliminary data.</text>
</comment>
<dbReference type="GO" id="GO:0005743">
    <property type="term" value="C:mitochondrial inner membrane"/>
    <property type="evidence" value="ECO:0007669"/>
    <property type="project" value="UniProtKB-SubCell"/>
</dbReference>
<evidence type="ECO:0000256" key="12">
    <source>
        <dbReference type="SAM" id="MobiDB-lite"/>
    </source>
</evidence>
<feature type="compositionally biased region" description="Low complexity" evidence="12">
    <location>
        <begin position="199"/>
        <end position="212"/>
    </location>
</feature>
<evidence type="ECO:0000313" key="14">
    <source>
        <dbReference type="Proteomes" id="UP000799429"/>
    </source>
</evidence>
<accession>A0A9P4VU97</accession>
<keyword evidence="14" id="KW-1185">Reference proteome</keyword>
<feature type="compositionally biased region" description="Low complexity" evidence="12">
    <location>
        <begin position="221"/>
        <end position="234"/>
    </location>
</feature>
<comment type="similarity">
    <text evidence="2">Belongs to the TIM54 family.</text>
</comment>
<dbReference type="Proteomes" id="UP000799429">
    <property type="component" value="Unassembled WGS sequence"/>
</dbReference>
<evidence type="ECO:0000256" key="3">
    <source>
        <dbReference type="ARBA" id="ARBA00020796"/>
    </source>
</evidence>
<feature type="region of interest" description="Disordered" evidence="12">
    <location>
        <begin position="404"/>
        <end position="438"/>
    </location>
</feature>
<dbReference type="AlphaFoldDB" id="A0A9P4VU97"/>
<feature type="compositionally biased region" description="Pro residues" evidence="12">
    <location>
        <begin position="235"/>
        <end position="245"/>
    </location>
</feature>
<protein>
    <recommendedName>
        <fullName evidence="3">Mitochondrial import inner membrane translocase subunit TIM54</fullName>
    </recommendedName>
</protein>
<dbReference type="GO" id="GO:0015031">
    <property type="term" value="P:protein transport"/>
    <property type="evidence" value="ECO:0007669"/>
    <property type="project" value="UniProtKB-KW"/>
</dbReference>
<keyword evidence="11" id="KW-0472">Membrane</keyword>
<keyword evidence="8" id="KW-1133">Transmembrane helix</keyword>
<sequence length="438" mass="49187">QGLPNFRLRLPSRNWMIFLSITGSWTAAVIYDRREKKRIQKKWATVVSHLAEEAVPTSVMPRKLTIFLTAPPADGLMAARDHFHEYVKPILVSASLDWDAIEGRREGDVRAALAERIRQLRKLKGEHSTEPVEEEDADVITYRQRQRSGIREWDGIQGDIIIGRNTWKEYVRGLHEGWLGPLDPPPPPPEADPLPSSTPPESSTPLSSTTIPGSQPSELVPDTPHTTSDDASPTTTPPPESPSETPPAEQEKKPTKRKQPDPFISPSQYSTATLAPTCPPELPPSTTISFPHILGFLNTPTRMYRFLNRRKVADDIGRQTAAAVLASYRPFAESGHGDGAFLGDDATSSGDENQANSQRRWEQQTLLIEEEAEWHKSVRKTKEGDQKKERVWLDEVVLDPRIAGRMRRFEVTPEEEQRADRIRNGEGALGSTDEERDR</sequence>
<dbReference type="EMBL" id="MU006090">
    <property type="protein sequence ID" value="KAF2842295.1"/>
    <property type="molecule type" value="Genomic_DNA"/>
</dbReference>
<evidence type="ECO:0000256" key="5">
    <source>
        <dbReference type="ARBA" id="ARBA00022692"/>
    </source>
</evidence>
<organism evidence="13 14">
    <name type="scientific">Patellaria atrata CBS 101060</name>
    <dbReference type="NCBI Taxonomy" id="1346257"/>
    <lineage>
        <taxon>Eukaryota</taxon>
        <taxon>Fungi</taxon>
        <taxon>Dikarya</taxon>
        <taxon>Ascomycota</taxon>
        <taxon>Pezizomycotina</taxon>
        <taxon>Dothideomycetes</taxon>
        <taxon>Dothideomycetes incertae sedis</taxon>
        <taxon>Patellariales</taxon>
        <taxon>Patellariaceae</taxon>
        <taxon>Patellaria</taxon>
    </lineage>
</organism>
<evidence type="ECO:0000256" key="1">
    <source>
        <dbReference type="ARBA" id="ARBA00004434"/>
    </source>
</evidence>
<feature type="compositionally biased region" description="Polar residues" evidence="12">
    <location>
        <begin position="346"/>
        <end position="360"/>
    </location>
</feature>
<evidence type="ECO:0000256" key="10">
    <source>
        <dbReference type="ARBA" id="ARBA00023128"/>
    </source>
</evidence>
<evidence type="ECO:0000256" key="11">
    <source>
        <dbReference type="ARBA" id="ARBA00023136"/>
    </source>
</evidence>
<keyword evidence="6" id="KW-0999">Mitochondrion inner membrane</keyword>
<dbReference type="InterPro" id="IPR050187">
    <property type="entry name" value="Lipid_Phosphate_FormReg"/>
</dbReference>
<proteinExistence type="inferred from homology"/>
<keyword evidence="9" id="KW-0811">Translocation</keyword>
<dbReference type="Pfam" id="PF11711">
    <property type="entry name" value="Tim54"/>
    <property type="match status" value="1"/>
</dbReference>
<evidence type="ECO:0000256" key="9">
    <source>
        <dbReference type="ARBA" id="ARBA00023010"/>
    </source>
</evidence>
<feature type="region of interest" description="Disordered" evidence="12">
    <location>
        <begin position="336"/>
        <end position="360"/>
    </location>
</feature>
<feature type="compositionally biased region" description="Basic and acidic residues" evidence="12">
    <location>
        <begin position="407"/>
        <end position="424"/>
    </location>
</feature>
<feature type="region of interest" description="Disordered" evidence="12">
    <location>
        <begin position="179"/>
        <end position="283"/>
    </location>
</feature>
<name>A0A9P4VU97_9PEZI</name>
<keyword evidence="10" id="KW-0496">Mitochondrion</keyword>
<comment type="subcellular location">
    <subcellularLocation>
        <location evidence="1">Mitochondrion inner membrane</location>
        <topology evidence="1">Single-pass membrane protein</topology>
    </subcellularLocation>
</comment>
<reference evidence="13" key="1">
    <citation type="journal article" date="2020" name="Stud. Mycol.">
        <title>101 Dothideomycetes genomes: a test case for predicting lifestyles and emergence of pathogens.</title>
        <authorList>
            <person name="Haridas S."/>
            <person name="Albert R."/>
            <person name="Binder M."/>
            <person name="Bloem J."/>
            <person name="Labutti K."/>
            <person name="Salamov A."/>
            <person name="Andreopoulos B."/>
            <person name="Baker S."/>
            <person name="Barry K."/>
            <person name="Bills G."/>
            <person name="Bluhm B."/>
            <person name="Cannon C."/>
            <person name="Castanera R."/>
            <person name="Culley D."/>
            <person name="Daum C."/>
            <person name="Ezra D."/>
            <person name="Gonzalez J."/>
            <person name="Henrissat B."/>
            <person name="Kuo A."/>
            <person name="Liang C."/>
            <person name="Lipzen A."/>
            <person name="Lutzoni F."/>
            <person name="Magnuson J."/>
            <person name="Mondo S."/>
            <person name="Nolan M."/>
            <person name="Ohm R."/>
            <person name="Pangilinan J."/>
            <person name="Park H.-J."/>
            <person name="Ramirez L."/>
            <person name="Alfaro M."/>
            <person name="Sun H."/>
            <person name="Tritt A."/>
            <person name="Yoshinaga Y."/>
            <person name="Zwiers L.-H."/>
            <person name="Turgeon B."/>
            <person name="Goodwin S."/>
            <person name="Spatafora J."/>
            <person name="Crous P."/>
            <person name="Grigoriev I."/>
        </authorList>
    </citation>
    <scope>NUCLEOTIDE SEQUENCE</scope>
    <source>
        <strain evidence="13">CBS 101060</strain>
    </source>
</reference>
<keyword evidence="7" id="KW-0653">Protein transport</keyword>
<keyword evidence="5" id="KW-0812">Transmembrane</keyword>
<evidence type="ECO:0000313" key="13">
    <source>
        <dbReference type="EMBL" id="KAF2842295.1"/>
    </source>
</evidence>
<evidence type="ECO:0000256" key="7">
    <source>
        <dbReference type="ARBA" id="ARBA00022927"/>
    </source>
</evidence>
<evidence type="ECO:0000256" key="2">
    <source>
        <dbReference type="ARBA" id="ARBA00006355"/>
    </source>
</evidence>
<evidence type="ECO:0000256" key="4">
    <source>
        <dbReference type="ARBA" id="ARBA00022448"/>
    </source>
</evidence>
<evidence type="ECO:0000256" key="8">
    <source>
        <dbReference type="ARBA" id="ARBA00022989"/>
    </source>
</evidence>
<keyword evidence="4" id="KW-0813">Transport</keyword>
<feature type="compositionally biased region" description="Pro residues" evidence="12">
    <location>
        <begin position="182"/>
        <end position="198"/>
    </location>
</feature>
<dbReference type="PANTHER" id="PTHR12358">
    <property type="entry name" value="SPHINGOSINE KINASE"/>
    <property type="match status" value="1"/>
</dbReference>
<feature type="compositionally biased region" description="Polar residues" evidence="12">
    <location>
        <begin position="265"/>
        <end position="274"/>
    </location>
</feature>
<dbReference type="InterPro" id="IPR021056">
    <property type="entry name" value="Mt_import_IM_translocase_Tim54"/>
</dbReference>
<evidence type="ECO:0000256" key="6">
    <source>
        <dbReference type="ARBA" id="ARBA00022792"/>
    </source>
</evidence>